<name>A0A1H0S2Q2_9BACI</name>
<keyword evidence="3" id="KW-1185">Reference proteome</keyword>
<dbReference type="PROSITE" id="PS51257">
    <property type="entry name" value="PROKAR_LIPOPROTEIN"/>
    <property type="match status" value="1"/>
</dbReference>
<sequence>MTKKSFLVVVLVILFISACANQENQGSSSNHLEEMNTLQTRSSGMKEQEIAKEAEREILSYKEVVDVVAVNNKDKLLVGFKIKQFSKFKTKDIEAKINKKLKEEFPNYETNAASDLKIFIETIKIKKEILEGTINQKDLDKRMGKIIKLSKEQT</sequence>
<accession>A0A1H0S2Q2</accession>
<organism evidence="2 3">
    <name type="scientific">Litchfieldia salsa</name>
    <dbReference type="NCBI Taxonomy" id="930152"/>
    <lineage>
        <taxon>Bacteria</taxon>
        <taxon>Bacillati</taxon>
        <taxon>Bacillota</taxon>
        <taxon>Bacilli</taxon>
        <taxon>Bacillales</taxon>
        <taxon>Bacillaceae</taxon>
        <taxon>Litchfieldia</taxon>
    </lineage>
</organism>
<dbReference type="AlphaFoldDB" id="A0A1H0S2Q2"/>
<keyword evidence="2" id="KW-0449">Lipoprotein</keyword>
<gene>
    <name evidence="2" type="ORF">SAMN05216565_102514</name>
</gene>
<feature type="signal peptide" evidence="1">
    <location>
        <begin position="1"/>
        <end position="20"/>
    </location>
</feature>
<feature type="chain" id="PRO_5039009749" evidence="1">
    <location>
        <begin position="21"/>
        <end position="154"/>
    </location>
</feature>
<protein>
    <submittedName>
        <fullName evidence="2">Sporulation lipoprotein YhcN/YlaJ (Spore_YhcN_YlaJ)</fullName>
    </submittedName>
</protein>
<dbReference type="Pfam" id="PF09580">
    <property type="entry name" value="Spore_YhcN_YlaJ"/>
    <property type="match status" value="1"/>
</dbReference>
<evidence type="ECO:0000256" key="1">
    <source>
        <dbReference type="SAM" id="SignalP"/>
    </source>
</evidence>
<dbReference type="Proteomes" id="UP000199159">
    <property type="component" value="Unassembled WGS sequence"/>
</dbReference>
<dbReference type="OrthoDB" id="2969307at2"/>
<reference evidence="3" key="1">
    <citation type="submission" date="2016-10" db="EMBL/GenBank/DDBJ databases">
        <authorList>
            <person name="Varghese N."/>
            <person name="Submissions S."/>
        </authorList>
    </citation>
    <scope>NUCLEOTIDE SEQUENCE [LARGE SCALE GENOMIC DNA]</scope>
    <source>
        <strain evidence="3">IBRC-M10078</strain>
    </source>
</reference>
<dbReference type="STRING" id="930152.SAMN05216565_102514"/>
<evidence type="ECO:0000313" key="2">
    <source>
        <dbReference type="EMBL" id="SDP36023.1"/>
    </source>
</evidence>
<dbReference type="InterPro" id="IPR019076">
    <property type="entry name" value="Spore_lipoprot_YhcN/YlaJ-like"/>
</dbReference>
<keyword evidence="1" id="KW-0732">Signal</keyword>
<dbReference type="EMBL" id="FNJU01000002">
    <property type="protein sequence ID" value="SDP36023.1"/>
    <property type="molecule type" value="Genomic_DNA"/>
</dbReference>
<dbReference type="RefSeq" id="WP_139163073.1">
    <property type="nucleotide sequence ID" value="NZ_FNJU01000002.1"/>
</dbReference>
<proteinExistence type="predicted"/>
<evidence type="ECO:0000313" key="3">
    <source>
        <dbReference type="Proteomes" id="UP000199159"/>
    </source>
</evidence>